<dbReference type="AlphaFoldDB" id="A0A7C3WI78"/>
<dbReference type="InterPro" id="IPR018768">
    <property type="entry name" value="DUF2344"/>
</dbReference>
<dbReference type="InterPro" id="IPR023404">
    <property type="entry name" value="rSAM_horseshoe"/>
</dbReference>
<evidence type="ECO:0000259" key="1">
    <source>
        <dbReference type="PROSITE" id="PS51918"/>
    </source>
</evidence>
<accession>A0A7C3WI78</accession>
<organism evidence="2">
    <name type="scientific">Desulfobacca acetoxidans</name>
    <dbReference type="NCBI Taxonomy" id="60893"/>
    <lineage>
        <taxon>Bacteria</taxon>
        <taxon>Pseudomonadati</taxon>
        <taxon>Thermodesulfobacteriota</taxon>
        <taxon>Desulfobaccia</taxon>
        <taxon>Desulfobaccales</taxon>
        <taxon>Desulfobaccaceae</taxon>
        <taxon>Desulfobacca</taxon>
    </lineage>
</organism>
<dbReference type="GO" id="GO:0051536">
    <property type="term" value="F:iron-sulfur cluster binding"/>
    <property type="evidence" value="ECO:0007669"/>
    <property type="project" value="InterPro"/>
</dbReference>
<dbReference type="InterPro" id="IPR023862">
    <property type="entry name" value="CHP03960_rSAM"/>
</dbReference>
<protein>
    <submittedName>
        <fullName evidence="2">TIGR03960 family B12-binding radical SAM protein</fullName>
    </submittedName>
</protein>
<dbReference type="SMART" id="SM00729">
    <property type="entry name" value="Elp3"/>
    <property type="match status" value="1"/>
</dbReference>
<dbReference type="SFLD" id="SFLDG01082">
    <property type="entry name" value="B12-binding_domain_containing"/>
    <property type="match status" value="1"/>
</dbReference>
<dbReference type="InterPro" id="IPR045784">
    <property type="entry name" value="Radical_SAM_N2"/>
</dbReference>
<dbReference type="EMBL" id="DTHB01000016">
    <property type="protein sequence ID" value="HGB13991.1"/>
    <property type="molecule type" value="Genomic_DNA"/>
</dbReference>
<proteinExistence type="predicted"/>
<dbReference type="SFLD" id="SFLDS00029">
    <property type="entry name" value="Radical_SAM"/>
    <property type="match status" value="1"/>
</dbReference>
<sequence>MTDRSFLLSRVKRPSRYLGREVNSIYKDPGAVALRVALLFPDLYEVGMSHLGLALLYDILNQHPDIWAERAYLPAPDLEAELRARRQPLDSLESGTPLQDFDLLGVSLQYELSYTNLLAMLDLGGVPLLAEERGPADPVVIGGGPVAFHPEPVAPFFDALVLGDGEEAIVEVAAVVKEWKTARGTRPELWQALEDLEGVYVPALFAMAFDEAGCLRDIIPKGKRPTVIRRILPDLDHFPVRARPLVPYCQIIHDRLNVEIARGCTRGCRYCQAGIIYRPVRERPPEAVQTWVEDALAATGFEEVSLLSLSPGDYQPLTWLLERLMDHLTPRCVALSLPSLRADTLTPEMMTQIQRVRRTGLTIAPEAGSDRLRQMINKNLTKEEILASAERAFAAGWQLLKLYFMIGLPTETAEDREAIVALTREILQAGGHRPRLHVSLSTFVPKPHTPFQWEAQADLEESRRRLYEVKDRLQQKGVQVKWNAPAQSWLEGIFSRGDRRLAGVLLAAYRRGCRLDAWSEHLHLDRWLEAFRDRGIAPDFYLRARHPDEKLPWAHLDAGVSREFLQQERNRAYQGIPTPDCRVAGCQGCGVCGHKRVALRLHEVPASSPVGFSSSARSGSGYAPDAGPPVWYRVSYAKTAEARWLSHLELVNAFYRSLRRSGLPLSFSGGFHPLPRASFHGALPVGVESLAETLDLALAVPLREQRLLEQLNRVLPPGLKILHVRHLPKKTKPPQSETVLYRVASPDPVFRKDTAARFLAQPEVWVTRPRPKKTTKVDVRRLVTQLEVVNPWETLLEVRGSDKDNLKVTEIVATVFELPIGQTAHLQVLKLKGGNGFGEPLSACPSGMASVGMRPNPGNS</sequence>
<dbReference type="PROSITE" id="PS51918">
    <property type="entry name" value="RADICAL_SAM"/>
    <property type="match status" value="1"/>
</dbReference>
<dbReference type="SUPFAM" id="SSF102114">
    <property type="entry name" value="Radical SAM enzymes"/>
    <property type="match status" value="1"/>
</dbReference>
<dbReference type="InterPro" id="IPR007197">
    <property type="entry name" value="rSAM"/>
</dbReference>
<dbReference type="CDD" id="cd01335">
    <property type="entry name" value="Radical_SAM"/>
    <property type="match status" value="1"/>
</dbReference>
<dbReference type="InterPro" id="IPR006638">
    <property type="entry name" value="Elp3/MiaA/NifB-like_rSAM"/>
</dbReference>
<evidence type="ECO:0000313" key="2">
    <source>
        <dbReference type="EMBL" id="HGB13991.1"/>
    </source>
</evidence>
<dbReference type="PANTHER" id="PTHR42731:SF1">
    <property type="entry name" value="RADICAL SAM DOMAIN PROTEIN"/>
    <property type="match status" value="1"/>
</dbReference>
<name>A0A7C3WI78_9BACT</name>
<comment type="caution">
    <text evidence="2">The sequence shown here is derived from an EMBL/GenBank/DDBJ whole genome shotgun (WGS) entry which is preliminary data.</text>
</comment>
<dbReference type="NCBIfam" id="TIGR03960">
    <property type="entry name" value="rSAM_fuse_unch"/>
    <property type="match status" value="1"/>
</dbReference>
<dbReference type="InterPro" id="IPR058240">
    <property type="entry name" value="rSAM_sf"/>
</dbReference>
<dbReference type="GO" id="GO:0003824">
    <property type="term" value="F:catalytic activity"/>
    <property type="evidence" value="ECO:0007669"/>
    <property type="project" value="InterPro"/>
</dbReference>
<reference evidence="2" key="1">
    <citation type="journal article" date="2020" name="mSystems">
        <title>Genome- and Community-Level Interaction Insights into Carbon Utilization and Element Cycling Functions of Hydrothermarchaeota in Hydrothermal Sediment.</title>
        <authorList>
            <person name="Zhou Z."/>
            <person name="Liu Y."/>
            <person name="Xu W."/>
            <person name="Pan J."/>
            <person name="Luo Z.H."/>
            <person name="Li M."/>
        </authorList>
    </citation>
    <scope>NUCLEOTIDE SEQUENCE [LARGE SCALE GENOMIC DNA]</scope>
    <source>
        <strain evidence="2">SpSt-776</strain>
    </source>
</reference>
<dbReference type="Pfam" id="PF10105">
    <property type="entry name" value="DUF2344"/>
    <property type="match status" value="1"/>
</dbReference>
<dbReference type="PANTHER" id="PTHR42731">
    <property type="entry name" value="SLL1084 PROTEIN"/>
    <property type="match status" value="1"/>
</dbReference>
<dbReference type="Pfam" id="PF19864">
    <property type="entry name" value="Radical_SAM_N2"/>
    <property type="match status" value="1"/>
</dbReference>
<dbReference type="Gene3D" id="3.80.30.20">
    <property type="entry name" value="tm_1862 like domain"/>
    <property type="match status" value="1"/>
</dbReference>
<gene>
    <name evidence="2" type="ORF">ENV62_01955</name>
</gene>
<feature type="domain" description="Radical SAM core" evidence="1">
    <location>
        <begin position="250"/>
        <end position="479"/>
    </location>
</feature>
<dbReference type="Pfam" id="PF04055">
    <property type="entry name" value="Radical_SAM"/>
    <property type="match status" value="1"/>
</dbReference>
<dbReference type="NCBIfam" id="TIGR03936">
    <property type="entry name" value="sam_1_link_chp"/>
    <property type="match status" value="1"/>
</dbReference>